<evidence type="ECO:0000256" key="1">
    <source>
        <dbReference type="ARBA" id="ARBA00004370"/>
    </source>
</evidence>
<dbReference type="EMBL" id="MVBO01000001">
    <property type="protein sequence ID" value="OZJ06810.1"/>
    <property type="molecule type" value="Genomic_DNA"/>
</dbReference>
<gene>
    <name evidence="6" type="ORF">BZG36_00006</name>
</gene>
<dbReference type="OrthoDB" id="2014201at2759"/>
<dbReference type="Proteomes" id="UP000242875">
    <property type="component" value="Unassembled WGS sequence"/>
</dbReference>
<dbReference type="GO" id="GO:0016020">
    <property type="term" value="C:membrane"/>
    <property type="evidence" value="ECO:0007669"/>
    <property type="project" value="UniProtKB-SubCell"/>
</dbReference>
<keyword evidence="3" id="KW-0472">Membrane</keyword>
<dbReference type="Pfam" id="PF09258">
    <property type="entry name" value="Glyco_transf_64"/>
    <property type="match status" value="1"/>
</dbReference>
<keyword evidence="2" id="KW-0808">Transferase</keyword>
<evidence type="ECO:0000313" key="7">
    <source>
        <dbReference type="Proteomes" id="UP000242875"/>
    </source>
</evidence>
<dbReference type="GO" id="GO:0016757">
    <property type="term" value="F:glycosyltransferase activity"/>
    <property type="evidence" value="ECO:0007669"/>
    <property type="project" value="InterPro"/>
</dbReference>
<organism evidence="6 7">
    <name type="scientific">Bifiguratus adelaidae</name>
    <dbReference type="NCBI Taxonomy" id="1938954"/>
    <lineage>
        <taxon>Eukaryota</taxon>
        <taxon>Fungi</taxon>
        <taxon>Fungi incertae sedis</taxon>
        <taxon>Mucoromycota</taxon>
        <taxon>Mucoromycotina</taxon>
        <taxon>Endogonomycetes</taxon>
        <taxon>Endogonales</taxon>
        <taxon>Endogonales incertae sedis</taxon>
        <taxon>Bifiguratus</taxon>
    </lineage>
</organism>
<dbReference type="InterPro" id="IPR029044">
    <property type="entry name" value="Nucleotide-diphossugar_trans"/>
</dbReference>
<evidence type="ECO:0000256" key="3">
    <source>
        <dbReference type="ARBA" id="ARBA00023136"/>
    </source>
</evidence>
<proteinExistence type="predicted"/>
<evidence type="ECO:0000256" key="4">
    <source>
        <dbReference type="ARBA" id="ARBA00023157"/>
    </source>
</evidence>
<reference evidence="6 7" key="1">
    <citation type="journal article" date="2017" name="Mycologia">
        <title>Bifiguratus adelaidae, gen. et sp. nov., a new member of Mucoromycotina in endophytic and soil-dwelling habitats.</title>
        <authorList>
            <person name="Torres-Cruz T.J."/>
            <person name="Billingsley Tobias T.L."/>
            <person name="Almatruk M."/>
            <person name="Hesse C."/>
            <person name="Kuske C.R."/>
            <person name="Desiro A."/>
            <person name="Benucci G.M."/>
            <person name="Bonito G."/>
            <person name="Stajich J.E."/>
            <person name="Dunlap C."/>
            <person name="Arnold A.E."/>
            <person name="Porras-Alfaro A."/>
        </authorList>
    </citation>
    <scope>NUCLEOTIDE SEQUENCE [LARGE SCALE GENOMIC DNA]</scope>
    <source>
        <strain evidence="6 7">AZ0501</strain>
    </source>
</reference>
<comment type="subcellular location">
    <subcellularLocation>
        <location evidence="1">Membrane</location>
    </subcellularLocation>
</comment>
<evidence type="ECO:0000313" key="6">
    <source>
        <dbReference type="EMBL" id="OZJ06810.1"/>
    </source>
</evidence>
<keyword evidence="4" id="KW-1015">Disulfide bond</keyword>
<dbReference type="PANTHER" id="PTHR48261">
    <property type="entry name" value="ACETYLGLUCOSAMINYLTRANSFERASE"/>
    <property type="match status" value="1"/>
</dbReference>
<feature type="domain" description="Glycosyl transferase 64" evidence="5">
    <location>
        <begin position="355"/>
        <end position="588"/>
    </location>
</feature>
<comment type="caution">
    <text evidence="6">The sequence shown here is derived from an EMBL/GenBank/DDBJ whole genome shotgun (WGS) entry which is preliminary data.</text>
</comment>
<evidence type="ECO:0000256" key="2">
    <source>
        <dbReference type="ARBA" id="ARBA00022679"/>
    </source>
</evidence>
<dbReference type="SUPFAM" id="SSF53448">
    <property type="entry name" value="Nucleotide-diphospho-sugar transferases"/>
    <property type="match status" value="2"/>
</dbReference>
<accession>A0A261Y858</accession>
<dbReference type="InterPro" id="IPR015338">
    <property type="entry name" value="GT64_dom"/>
</dbReference>
<dbReference type="AlphaFoldDB" id="A0A261Y858"/>
<dbReference type="Gene3D" id="3.90.550.10">
    <property type="entry name" value="Spore Coat Polysaccharide Biosynthesis Protein SpsA, Chain A"/>
    <property type="match status" value="2"/>
</dbReference>
<protein>
    <recommendedName>
        <fullName evidence="5">Glycosyl transferase 64 domain-containing protein</fullName>
    </recommendedName>
</protein>
<dbReference type="PANTHER" id="PTHR48261:SF2">
    <property type="entry name" value="ACETYLGLUCOSAMINYLTRANSFERASE"/>
    <property type="match status" value="1"/>
</dbReference>
<sequence length="625" mass="70574">MKTLGRPCFLIVIICLFSVTFLRYEDRFNTLNAGPAPNLDADITLSQPPPTQSAYAFATIACQEDMLPLIQTLTHSLTRHHASIYPILVLIPSKWISEPTLETPLNAIQVLGGHIRTVPDHTCARAKLSLWNMKEYDKIVYIQPHSVVTHPIGHLFTLPESVATLPSSGPMIIQPSTKVYEGLLSTADERLPTVDDSIAWYFADKEEGLRHVPGVLKISDATLSKPSTSSAAHQKILERTTSIVQFDPQVLPHRIYQSLRDDWDRYYHPRWFEAWHALFRDADKLVMDSAGASSSTYDESSAVVSSDASASRQSTSIESQDDFYKRGWATPNRAADVCSTINTATDLEFPIKNKFSVLLSTYEPERQLYLVKMIKHFAKSQMVDTIYVTWHNPKKPIEQSLLDLEKSLDVPVKFLHQQTDSLNNRFNPIPSLRTSSVYIVDDDIVLPIKDIEFAFAAWQLNQNSILGHFPRAHTYDPATQKAHYQISGFNKRSHYTMVLTKSMFVKSDFLWLYTCAFDERVHAYVDTRLNCEDIAFNMLVTGTTGRSPLVVNATAIWDYGASDGISRLDGHMGERDECVARLIEVVGSRGPGKPLMTEVLKKHTALWGEFAHLPFHRASWDSWVS</sequence>
<evidence type="ECO:0000259" key="5">
    <source>
        <dbReference type="Pfam" id="PF09258"/>
    </source>
</evidence>
<name>A0A261Y858_9FUNG</name>
<dbReference type="InterPro" id="IPR004263">
    <property type="entry name" value="Exostosin"/>
</dbReference>
<keyword evidence="7" id="KW-1185">Reference proteome</keyword>